<gene>
    <name evidence="3" type="ORF">J3Q64DRAFT_1638604</name>
</gene>
<comment type="caution">
    <text evidence="3">The sequence shown here is derived from an EMBL/GenBank/DDBJ whole genome shotgun (WGS) entry which is preliminary data.</text>
</comment>
<evidence type="ECO:0000259" key="2">
    <source>
        <dbReference type="PROSITE" id="PS50280"/>
    </source>
</evidence>
<dbReference type="Proteomes" id="UP001448207">
    <property type="component" value="Unassembled WGS sequence"/>
</dbReference>
<proteinExistence type="predicted"/>
<protein>
    <recommendedName>
        <fullName evidence="2">SET domain-containing protein</fullName>
    </recommendedName>
</protein>
<sequence length="206" mass="23317">LPNAGFEIGETRRYSNGRHAEACILATKDWHVGDEMRLCTGMIACLDPSADAELKQDDRDFSVMWSSRKGCSCLFLGPARFVNHDCNSNSKFIALGQNSITFKVIREIKCGEELTAFYGKHYFGENNCECRCVTCEGRSEGYFATPNSKDQLPQAEQNDTSGNRRSVRKRKPTVYEGLTKKNDTDRMRESSIKRDMDGISQTHIYN</sequence>
<dbReference type="EMBL" id="JBCLYO010000007">
    <property type="protein sequence ID" value="KAL0087429.1"/>
    <property type="molecule type" value="Genomic_DNA"/>
</dbReference>
<dbReference type="PANTHER" id="PTHR12977:SF4">
    <property type="entry name" value="HISTONE-LYSINE N-METHYLTRANSFERASE KMT5B"/>
    <property type="match status" value="1"/>
</dbReference>
<reference evidence="3 4" key="1">
    <citation type="submission" date="2024-04" db="EMBL/GenBank/DDBJ databases">
        <title>Symmetric and asymmetric DNA N6-adenine methylation regulates different biological responses in Mucorales.</title>
        <authorList>
            <consortium name="Lawrence Berkeley National Laboratory"/>
            <person name="Lax C."/>
            <person name="Mondo S.J."/>
            <person name="Osorio-Concepcion M."/>
            <person name="Muszewska A."/>
            <person name="Corrochano-Luque M."/>
            <person name="Gutierrez G."/>
            <person name="Riley R."/>
            <person name="Lipzen A."/>
            <person name="Guo J."/>
            <person name="Hundley H."/>
            <person name="Amirebrahimi M."/>
            <person name="Ng V."/>
            <person name="Lorenzo-Gutierrez D."/>
            <person name="Binder U."/>
            <person name="Yang J."/>
            <person name="Song Y."/>
            <person name="Canovas D."/>
            <person name="Navarro E."/>
            <person name="Freitag M."/>
            <person name="Gabaldon T."/>
            <person name="Grigoriev I.V."/>
            <person name="Corrochano L.M."/>
            <person name="Nicolas F.E."/>
            <person name="Garre V."/>
        </authorList>
    </citation>
    <scope>NUCLEOTIDE SEQUENCE [LARGE SCALE GENOMIC DNA]</scope>
    <source>
        <strain evidence="3 4">L51</strain>
    </source>
</reference>
<dbReference type="InterPro" id="IPR046341">
    <property type="entry name" value="SET_dom_sf"/>
</dbReference>
<evidence type="ECO:0000256" key="1">
    <source>
        <dbReference type="SAM" id="MobiDB-lite"/>
    </source>
</evidence>
<feature type="domain" description="SET" evidence="2">
    <location>
        <begin position="4"/>
        <end position="119"/>
    </location>
</feature>
<name>A0ABR3B4S0_PHYBL</name>
<feature type="region of interest" description="Disordered" evidence="1">
    <location>
        <begin position="146"/>
        <end position="206"/>
    </location>
</feature>
<dbReference type="SMART" id="SM00317">
    <property type="entry name" value="SET"/>
    <property type="match status" value="1"/>
</dbReference>
<feature type="compositionally biased region" description="Polar residues" evidence="1">
    <location>
        <begin position="146"/>
        <end position="164"/>
    </location>
</feature>
<feature type="compositionally biased region" description="Basic and acidic residues" evidence="1">
    <location>
        <begin position="178"/>
        <end position="197"/>
    </location>
</feature>
<dbReference type="InterPro" id="IPR039977">
    <property type="entry name" value="Suv4-20/Set9"/>
</dbReference>
<accession>A0ABR3B4S0</accession>
<dbReference type="InterPro" id="IPR001214">
    <property type="entry name" value="SET_dom"/>
</dbReference>
<feature type="non-terminal residue" evidence="3">
    <location>
        <position position="1"/>
    </location>
</feature>
<dbReference type="PANTHER" id="PTHR12977">
    <property type="entry name" value="SUPPRESSOR OF VARIEGATION 4-20-RELATED"/>
    <property type="match status" value="1"/>
</dbReference>
<organism evidence="3 4">
    <name type="scientific">Phycomyces blakesleeanus</name>
    <dbReference type="NCBI Taxonomy" id="4837"/>
    <lineage>
        <taxon>Eukaryota</taxon>
        <taxon>Fungi</taxon>
        <taxon>Fungi incertae sedis</taxon>
        <taxon>Mucoromycota</taxon>
        <taxon>Mucoromycotina</taxon>
        <taxon>Mucoromycetes</taxon>
        <taxon>Mucorales</taxon>
        <taxon>Phycomycetaceae</taxon>
        <taxon>Phycomyces</taxon>
    </lineage>
</organism>
<dbReference type="CDD" id="cd10524">
    <property type="entry name" value="SET_Suv4-20-like"/>
    <property type="match status" value="1"/>
</dbReference>
<dbReference type="Gene3D" id="2.170.270.10">
    <property type="entry name" value="SET domain"/>
    <property type="match status" value="1"/>
</dbReference>
<evidence type="ECO:0000313" key="4">
    <source>
        <dbReference type="Proteomes" id="UP001448207"/>
    </source>
</evidence>
<dbReference type="Pfam" id="PF00856">
    <property type="entry name" value="SET"/>
    <property type="match status" value="1"/>
</dbReference>
<dbReference type="SUPFAM" id="SSF82199">
    <property type="entry name" value="SET domain"/>
    <property type="match status" value="1"/>
</dbReference>
<keyword evidence="4" id="KW-1185">Reference proteome</keyword>
<dbReference type="PROSITE" id="PS50280">
    <property type="entry name" value="SET"/>
    <property type="match status" value="1"/>
</dbReference>
<evidence type="ECO:0000313" key="3">
    <source>
        <dbReference type="EMBL" id="KAL0087429.1"/>
    </source>
</evidence>